<reference evidence="1 2" key="1">
    <citation type="journal article" date="2018" name="Sci. Rep.">
        <title>Genomic signatures of local adaptation to the degree of environmental predictability in rotifers.</title>
        <authorList>
            <person name="Franch-Gras L."/>
            <person name="Hahn C."/>
            <person name="Garcia-Roger E.M."/>
            <person name="Carmona M.J."/>
            <person name="Serra M."/>
            <person name="Gomez A."/>
        </authorList>
    </citation>
    <scope>NUCLEOTIDE SEQUENCE [LARGE SCALE GENOMIC DNA]</scope>
    <source>
        <strain evidence="1">HYR1</strain>
    </source>
</reference>
<dbReference type="Proteomes" id="UP000276133">
    <property type="component" value="Unassembled WGS sequence"/>
</dbReference>
<comment type="caution">
    <text evidence="1">The sequence shown here is derived from an EMBL/GenBank/DDBJ whole genome shotgun (WGS) entry which is preliminary data.</text>
</comment>
<organism evidence="1 2">
    <name type="scientific">Brachionus plicatilis</name>
    <name type="common">Marine rotifer</name>
    <name type="synonym">Brachionus muelleri</name>
    <dbReference type="NCBI Taxonomy" id="10195"/>
    <lineage>
        <taxon>Eukaryota</taxon>
        <taxon>Metazoa</taxon>
        <taxon>Spiralia</taxon>
        <taxon>Gnathifera</taxon>
        <taxon>Rotifera</taxon>
        <taxon>Eurotatoria</taxon>
        <taxon>Monogononta</taxon>
        <taxon>Pseudotrocha</taxon>
        <taxon>Ploima</taxon>
        <taxon>Brachionidae</taxon>
        <taxon>Brachionus</taxon>
    </lineage>
</organism>
<evidence type="ECO:0000313" key="2">
    <source>
        <dbReference type="Proteomes" id="UP000276133"/>
    </source>
</evidence>
<keyword evidence="2" id="KW-1185">Reference proteome</keyword>
<name>A0A3M7R3J5_BRAPC</name>
<proteinExistence type="predicted"/>
<dbReference type="AlphaFoldDB" id="A0A3M7R3J5"/>
<protein>
    <submittedName>
        <fullName evidence="1">Uncharacterized protein</fullName>
    </submittedName>
</protein>
<evidence type="ECO:0000313" key="1">
    <source>
        <dbReference type="EMBL" id="RNA17805.1"/>
    </source>
</evidence>
<accession>A0A3M7R3J5</accession>
<sequence length="74" mass="8441">MNELHLFFISSFNNSTQNGNQKITLVQQSLTKNRTKSSRILLGNPIVTLKSNSNINADLASRFLFHVYLYVLII</sequence>
<gene>
    <name evidence="1" type="ORF">BpHYR1_016203</name>
</gene>
<dbReference type="EMBL" id="REGN01004369">
    <property type="protein sequence ID" value="RNA17805.1"/>
    <property type="molecule type" value="Genomic_DNA"/>
</dbReference>